<dbReference type="InterPro" id="IPR027443">
    <property type="entry name" value="IPNS-like_sf"/>
</dbReference>
<keyword evidence="4" id="KW-1185">Reference proteome</keyword>
<organism evidence="3 4">
    <name type="scientific">Sporothrix curviconia</name>
    <dbReference type="NCBI Taxonomy" id="1260050"/>
    <lineage>
        <taxon>Eukaryota</taxon>
        <taxon>Fungi</taxon>
        <taxon>Dikarya</taxon>
        <taxon>Ascomycota</taxon>
        <taxon>Pezizomycotina</taxon>
        <taxon>Sordariomycetes</taxon>
        <taxon>Sordariomycetidae</taxon>
        <taxon>Ophiostomatales</taxon>
        <taxon>Ophiostomataceae</taxon>
        <taxon>Sporothrix</taxon>
    </lineage>
</organism>
<reference evidence="3 4" key="1">
    <citation type="submission" date="2024-01" db="EMBL/GenBank/DDBJ databases">
        <authorList>
            <person name="Allen C."/>
            <person name="Tagirdzhanova G."/>
        </authorList>
    </citation>
    <scope>NUCLEOTIDE SEQUENCE [LARGE SCALE GENOMIC DNA]</scope>
</reference>
<evidence type="ECO:0000259" key="2">
    <source>
        <dbReference type="PROSITE" id="PS51471"/>
    </source>
</evidence>
<dbReference type="PANTHER" id="PTHR11895:SF151">
    <property type="entry name" value="GLUTAMYL-TRNA(GLN) AMIDOTRANSFERASE SUBUNIT A"/>
    <property type="match status" value="1"/>
</dbReference>
<evidence type="ECO:0000313" key="4">
    <source>
        <dbReference type="Proteomes" id="UP001642405"/>
    </source>
</evidence>
<name>A0ABP0C8H5_9PEZI</name>
<feature type="domain" description="Fe2OG dioxygenase" evidence="2">
    <location>
        <begin position="218"/>
        <end position="319"/>
    </location>
</feature>
<dbReference type="PANTHER" id="PTHR11895">
    <property type="entry name" value="TRANSAMIDASE"/>
    <property type="match status" value="1"/>
</dbReference>
<accession>A0ABP0C8H5</accession>
<evidence type="ECO:0000256" key="1">
    <source>
        <dbReference type="SAM" id="MobiDB-lite"/>
    </source>
</evidence>
<protein>
    <recommendedName>
        <fullName evidence="2">Fe2OG dioxygenase domain-containing protein</fullName>
    </recommendedName>
</protein>
<dbReference type="Pfam" id="PF14226">
    <property type="entry name" value="DIOX_N"/>
    <property type="match status" value="1"/>
</dbReference>
<dbReference type="PROSITE" id="PS51471">
    <property type="entry name" value="FE2OG_OXY"/>
    <property type="match status" value="1"/>
</dbReference>
<sequence>MAPSAISPEEDLGTEPQYVEFSHDGAWGHKREILKGARAKPTFEELPVIDMSGSFSDDFETRLRVAQDIARACGQVGFFYVVNHGIPQELMDDTMDAARLYFEKPLDEKMRDHIYKSKDLRGYEPVHGANVDPRTKGDRKESFLHNYEPSCDPVPPVLTEAQRALSHQNLWPEGDSRFKDACFRYDSRMVVLMRKMIQMFALGLGLDEHHFDDKVTHPLASCKMIHYPPQDPSVRDETGIGAHTDFVCFTMLLQDDVGGLEVLNANAHWVPAKPVKGAFVVNVGDFLMRLTNNKFLSTVHRVTNTSGKERYSMPWFCSFNLDATVEVLPSYVTAEQMAAYEPITVAEVTMDTYKLTASEALARFKDGSLTVQEYAAALLARIAARDADVQAWAFLDPAHVLAEAARLDAIPADARGPLHGVAVAAKDIFFTKDMPTQFNSPIYAGFAPQLDASCIAVLRDAGALILGKTTTAEFAATNVGPKTKNPHDPLRTPGGSSSGSAAAVGDFQAPVALATQTGGSTIRPGSFNGIYALKPTWNLISREGVKIYSVLFDTVGLYARSVDDLSLLADALNIHDDEPATDEFSVRGARFAVVKTMVWPKAGPGTVSALAAGVELLRKHGAFVDEIELPPELDELPLWHRTWLAAEGRTSFLPEHRMARDQLNDFLVGHVENSLGLTRAAQVKAIDSIAAARPVVDAIASRYAALLTPSVVDEAPVGTAFTGAAVFNCIWTALHTPVVNVPGFAGANGMPIGLSLVGPRYRDRHVLSVAKAVGKIFEADGGWTRAV</sequence>
<dbReference type="Pfam" id="PF03171">
    <property type="entry name" value="2OG-FeII_Oxy"/>
    <property type="match status" value="1"/>
</dbReference>
<dbReference type="InterPro" id="IPR023631">
    <property type="entry name" value="Amidase_dom"/>
</dbReference>
<evidence type="ECO:0000313" key="3">
    <source>
        <dbReference type="EMBL" id="CAK7228325.1"/>
    </source>
</evidence>
<dbReference type="InterPro" id="IPR026992">
    <property type="entry name" value="DIOX_N"/>
</dbReference>
<dbReference type="Pfam" id="PF01425">
    <property type="entry name" value="Amidase"/>
    <property type="match status" value="1"/>
</dbReference>
<dbReference type="InterPro" id="IPR005123">
    <property type="entry name" value="Oxoglu/Fe-dep_dioxygenase_dom"/>
</dbReference>
<dbReference type="InterPro" id="IPR036928">
    <property type="entry name" value="AS_sf"/>
</dbReference>
<comment type="caution">
    <text evidence="3">The sequence shown here is derived from an EMBL/GenBank/DDBJ whole genome shotgun (WGS) entry which is preliminary data.</text>
</comment>
<dbReference type="SUPFAM" id="SSF51197">
    <property type="entry name" value="Clavaminate synthase-like"/>
    <property type="match status" value="1"/>
</dbReference>
<dbReference type="InterPro" id="IPR044861">
    <property type="entry name" value="IPNS-like_FE2OG_OXY"/>
</dbReference>
<dbReference type="SUPFAM" id="SSF75304">
    <property type="entry name" value="Amidase signature (AS) enzymes"/>
    <property type="match status" value="1"/>
</dbReference>
<dbReference type="EMBL" id="CAWUHB010000043">
    <property type="protein sequence ID" value="CAK7228325.1"/>
    <property type="molecule type" value="Genomic_DNA"/>
</dbReference>
<dbReference type="Gene3D" id="3.90.1300.10">
    <property type="entry name" value="Amidase signature (AS) domain"/>
    <property type="match status" value="1"/>
</dbReference>
<gene>
    <name evidence="3" type="ORF">SCUCBS95973_006841</name>
</gene>
<dbReference type="Proteomes" id="UP001642405">
    <property type="component" value="Unassembled WGS sequence"/>
</dbReference>
<dbReference type="Gene3D" id="2.60.120.330">
    <property type="entry name" value="B-lactam Antibiotic, Isopenicillin N Synthase, Chain"/>
    <property type="match status" value="1"/>
</dbReference>
<dbReference type="PRINTS" id="PR00682">
    <property type="entry name" value="IPNSYNTHASE"/>
</dbReference>
<feature type="region of interest" description="Disordered" evidence="1">
    <location>
        <begin position="478"/>
        <end position="501"/>
    </location>
</feature>
<proteinExistence type="predicted"/>
<dbReference type="InterPro" id="IPR000120">
    <property type="entry name" value="Amidase"/>
</dbReference>